<dbReference type="EMBL" id="JBGOOL010000023">
    <property type="protein sequence ID" value="MEZ8053517.1"/>
    <property type="molecule type" value="Genomic_DNA"/>
</dbReference>
<proteinExistence type="predicted"/>
<gene>
    <name evidence="3" type="ORF">ACED57_10200</name>
</gene>
<evidence type="ECO:0000313" key="3">
    <source>
        <dbReference type="EMBL" id="MEZ8053517.1"/>
    </source>
</evidence>
<organism evidence="3 4">
    <name type="scientific">Vibrio atlanticus</name>
    <dbReference type="NCBI Taxonomy" id="693153"/>
    <lineage>
        <taxon>Bacteria</taxon>
        <taxon>Pseudomonadati</taxon>
        <taxon>Pseudomonadota</taxon>
        <taxon>Gammaproteobacteria</taxon>
        <taxon>Vibrionales</taxon>
        <taxon>Vibrionaceae</taxon>
        <taxon>Vibrio</taxon>
    </lineage>
</organism>
<feature type="region of interest" description="Disordered" evidence="1">
    <location>
        <begin position="49"/>
        <end position="70"/>
    </location>
</feature>
<dbReference type="RefSeq" id="WP_327785171.1">
    <property type="nucleotide sequence ID" value="NZ_JBFRME010000037.1"/>
</dbReference>
<keyword evidence="2" id="KW-0812">Transmembrane</keyword>
<keyword evidence="2" id="KW-1133">Transmembrane helix</keyword>
<reference evidence="3 4" key="1">
    <citation type="submission" date="2024-06" db="EMBL/GenBank/DDBJ databases">
        <authorList>
            <person name="Steensen K."/>
            <person name="Seneca J."/>
            <person name="Bartlau N."/>
            <person name="Yu A.X."/>
            <person name="Polz M.F."/>
        </authorList>
    </citation>
    <scope>NUCLEOTIDE SEQUENCE [LARGE SCALE GENOMIC DNA]</scope>
    <source>
        <strain evidence="3 4">1F9</strain>
    </source>
</reference>
<feature type="region of interest" description="Disordered" evidence="1">
    <location>
        <begin position="1"/>
        <end position="25"/>
    </location>
</feature>
<evidence type="ECO:0000256" key="2">
    <source>
        <dbReference type="SAM" id="Phobius"/>
    </source>
</evidence>
<evidence type="ECO:0000313" key="4">
    <source>
        <dbReference type="Proteomes" id="UP001569175"/>
    </source>
</evidence>
<keyword evidence="4" id="KW-1185">Reference proteome</keyword>
<feature type="transmembrane region" description="Helical" evidence="2">
    <location>
        <begin position="124"/>
        <end position="142"/>
    </location>
</feature>
<keyword evidence="2" id="KW-0472">Membrane</keyword>
<comment type="caution">
    <text evidence="3">The sequence shown here is derived from an EMBL/GenBank/DDBJ whole genome shotgun (WGS) entry which is preliminary data.</text>
</comment>
<feature type="transmembrane region" description="Helical" evidence="2">
    <location>
        <begin position="154"/>
        <end position="177"/>
    </location>
</feature>
<name>A0ABV4KMD2_9VIBR</name>
<protein>
    <submittedName>
        <fullName evidence="3">Uncharacterized protein</fullName>
    </submittedName>
</protein>
<evidence type="ECO:0000256" key="1">
    <source>
        <dbReference type="SAM" id="MobiDB-lite"/>
    </source>
</evidence>
<dbReference type="Proteomes" id="UP001569175">
    <property type="component" value="Unassembled WGS sequence"/>
</dbReference>
<sequence>MAKSKFFSTLFGDDTKSEPNPIDPSVNFTSSVLSSSLDALISSAAAAETKSKKKADKAEKEQHQPETVLAEEEQKAFENVVIGDEAMRQAETACKREEANHLKARRESVETDNQIKKWIAEKTFNFMAYWCSFVALMVWMYFGTKQGQVEKEVIIALLGTTTISVVGLVGFIVKGLFGVKEEKAPVKSEKPK</sequence>
<accession>A0ABV4KMD2</accession>